<organism evidence="1 2">
    <name type="scientific">Maribacter ulvicola</name>
    <dbReference type="NCBI Taxonomy" id="228959"/>
    <lineage>
        <taxon>Bacteria</taxon>
        <taxon>Pseudomonadati</taxon>
        <taxon>Bacteroidota</taxon>
        <taxon>Flavobacteriia</taxon>
        <taxon>Flavobacteriales</taxon>
        <taxon>Flavobacteriaceae</taxon>
        <taxon>Maribacter</taxon>
    </lineage>
</organism>
<sequence>MNINEFWKIFEKANESLLTLGFTFKGKSWQLENENYKISVEAPSDKIGVRLQVRHLTVCLLHKGIVPFDEDPWNCSEIAHLTPFCISPNILSKFKKSLFKDKVWHFLEFDNPKKSKFYFKPIYYGGSEKQILDSKVLNRLENEKELLNTLKSLYGINYISESECYHELELMSEKIAEYVLYWANRMSLMESINQLEEFGGDSWITNTWKEKYKTLYNKT</sequence>
<evidence type="ECO:0000313" key="1">
    <source>
        <dbReference type="EMBL" id="SIR43502.1"/>
    </source>
</evidence>
<proteinExistence type="predicted"/>
<dbReference type="RefSeq" id="WP_076551500.1">
    <property type="nucleotide sequence ID" value="NZ_FTMA01000018.1"/>
</dbReference>
<gene>
    <name evidence="1" type="ORF">SAMN05421797_1181</name>
</gene>
<accession>A0A1N7AWX7</accession>
<dbReference type="AlphaFoldDB" id="A0A1N7AWX7"/>
<evidence type="ECO:0008006" key="3">
    <source>
        <dbReference type="Google" id="ProtNLM"/>
    </source>
</evidence>
<reference evidence="2" key="1">
    <citation type="submission" date="2017-01" db="EMBL/GenBank/DDBJ databases">
        <authorList>
            <person name="Varghese N."/>
            <person name="Submissions S."/>
        </authorList>
    </citation>
    <scope>NUCLEOTIDE SEQUENCE [LARGE SCALE GENOMIC DNA]</scope>
    <source>
        <strain evidence="2">DSM 15366</strain>
    </source>
</reference>
<keyword evidence="2" id="KW-1185">Reference proteome</keyword>
<evidence type="ECO:0000313" key="2">
    <source>
        <dbReference type="Proteomes" id="UP000186953"/>
    </source>
</evidence>
<dbReference type="Proteomes" id="UP000186953">
    <property type="component" value="Unassembled WGS sequence"/>
</dbReference>
<protein>
    <recommendedName>
        <fullName evidence="3">DUF4304 domain-containing protein</fullName>
    </recommendedName>
</protein>
<name>A0A1N7AWX7_9FLAO</name>
<dbReference type="EMBL" id="FTMA01000018">
    <property type="protein sequence ID" value="SIR43502.1"/>
    <property type="molecule type" value="Genomic_DNA"/>
</dbReference>